<dbReference type="GO" id="GO:0005634">
    <property type="term" value="C:nucleus"/>
    <property type="evidence" value="ECO:0007669"/>
    <property type="project" value="UniProtKB-SubCell"/>
</dbReference>
<evidence type="ECO:0000256" key="5">
    <source>
        <dbReference type="ARBA" id="ARBA00023038"/>
    </source>
</evidence>
<dbReference type="Pfam" id="PF00412">
    <property type="entry name" value="LIM"/>
    <property type="match status" value="1"/>
</dbReference>
<keyword evidence="6 10" id="KW-0238">DNA-binding</keyword>
<dbReference type="GO" id="GO:0030182">
    <property type="term" value="P:neuron differentiation"/>
    <property type="evidence" value="ECO:0007669"/>
    <property type="project" value="TreeGrafter"/>
</dbReference>
<name>A0A8K0CWS3_IGNLU</name>
<dbReference type="GO" id="GO:0000977">
    <property type="term" value="F:RNA polymerase II transcription regulatory region sequence-specific DNA binding"/>
    <property type="evidence" value="ECO:0007669"/>
    <property type="project" value="TreeGrafter"/>
</dbReference>
<dbReference type="CDD" id="cd00086">
    <property type="entry name" value="homeodomain"/>
    <property type="match status" value="1"/>
</dbReference>
<sequence length="400" mass="45321">MHVSVHGFKTSGVIPVNRNVYADVDVAAEALRHHMSTPITPQPTVVDPNLRISLEDIWFCPKLEVPAISNRQRDATVITSARCRCLHDFVSDGYQLAEVDSVAAGEEHHLYLEWHLLEAEDWMIGLIDCAACDERIRDKFLLKVSGRSWHARCLRCCVCQQQLDRQPSCFIRNKAIYCKADYAKSFGAKCSVFSRGISSSDWVRKACEHLETPHGGTTSSDDGCNAKGFHKNKAKRVRITFTEEPLQVVQANFQLDSNPDGQDLERIAQITGLNKRVAQGKEKNLEELSSALIYMVSNLQSNLAEVTLFVSNYMRNEHKNPITRRNLSQRCIVHKMANDFFADPTQEDLSFLMKLRNINIIQSTPPPGIEVNRKKTLNKAKQMVAFHRTQLGRFYATPCM</sequence>
<keyword evidence="4 9" id="KW-0862">Zinc</keyword>
<evidence type="ECO:0000313" key="12">
    <source>
        <dbReference type="EMBL" id="KAF2892751.1"/>
    </source>
</evidence>
<organism evidence="12 13">
    <name type="scientific">Ignelater luminosus</name>
    <name type="common">Cucubano</name>
    <name type="synonym">Pyrophorus luminosus</name>
    <dbReference type="NCBI Taxonomy" id="2038154"/>
    <lineage>
        <taxon>Eukaryota</taxon>
        <taxon>Metazoa</taxon>
        <taxon>Ecdysozoa</taxon>
        <taxon>Arthropoda</taxon>
        <taxon>Hexapoda</taxon>
        <taxon>Insecta</taxon>
        <taxon>Pterygota</taxon>
        <taxon>Neoptera</taxon>
        <taxon>Endopterygota</taxon>
        <taxon>Coleoptera</taxon>
        <taxon>Polyphaga</taxon>
        <taxon>Elateriformia</taxon>
        <taxon>Elateroidea</taxon>
        <taxon>Elateridae</taxon>
        <taxon>Agrypninae</taxon>
        <taxon>Pyrophorini</taxon>
        <taxon>Ignelater</taxon>
    </lineage>
</organism>
<dbReference type="EMBL" id="VTPC01008521">
    <property type="protein sequence ID" value="KAF2892751.1"/>
    <property type="molecule type" value="Genomic_DNA"/>
</dbReference>
<keyword evidence="8 10" id="KW-0539">Nucleus</keyword>
<dbReference type="PROSITE" id="PS00478">
    <property type="entry name" value="LIM_DOMAIN_1"/>
    <property type="match status" value="1"/>
</dbReference>
<evidence type="ECO:0000256" key="6">
    <source>
        <dbReference type="ARBA" id="ARBA00023125"/>
    </source>
</evidence>
<evidence type="ECO:0000313" key="13">
    <source>
        <dbReference type="Proteomes" id="UP000801492"/>
    </source>
</evidence>
<evidence type="ECO:0000256" key="7">
    <source>
        <dbReference type="ARBA" id="ARBA00023155"/>
    </source>
</evidence>
<evidence type="ECO:0000256" key="8">
    <source>
        <dbReference type="ARBA" id="ARBA00023242"/>
    </source>
</evidence>
<evidence type="ECO:0000256" key="4">
    <source>
        <dbReference type="ARBA" id="ARBA00022833"/>
    </source>
</evidence>
<dbReference type="InterPro" id="IPR001781">
    <property type="entry name" value="Znf_LIM"/>
</dbReference>
<dbReference type="Proteomes" id="UP000801492">
    <property type="component" value="Unassembled WGS sequence"/>
</dbReference>
<dbReference type="Gene3D" id="1.10.10.60">
    <property type="entry name" value="Homeodomain-like"/>
    <property type="match status" value="1"/>
</dbReference>
<dbReference type="InterPro" id="IPR001356">
    <property type="entry name" value="HD"/>
</dbReference>
<dbReference type="CDD" id="cd09373">
    <property type="entry name" value="LIM1_AWH"/>
    <property type="match status" value="1"/>
</dbReference>
<feature type="domain" description="LIM zinc-binding" evidence="11">
    <location>
        <begin position="127"/>
        <end position="188"/>
    </location>
</feature>
<dbReference type="SMART" id="SM00132">
    <property type="entry name" value="LIM"/>
    <property type="match status" value="1"/>
</dbReference>
<dbReference type="Gene3D" id="2.10.110.10">
    <property type="entry name" value="Cysteine Rich Protein"/>
    <property type="match status" value="1"/>
</dbReference>
<gene>
    <name evidence="12" type="ORF">ILUMI_13422</name>
</gene>
<dbReference type="AlphaFoldDB" id="A0A8K0CWS3"/>
<dbReference type="FunFam" id="2.10.110.10:FF:000006">
    <property type="entry name" value="LIM homeobox transcription factor 1-beta"/>
    <property type="match status" value="1"/>
</dbReference>
<dbReference type="PANTHER" id="PTHR24208:SF127">
    <property type="entry name" value="LIM_HOMEOBOX PROTEIN AWH"/>
    <property type="match status" value="1"/>
</dbReference>
<dbReference type="Pfam" id="PF00046">
    <property type="entry name" value="Homeodomain"/>
    <property type="match status" value="1"/>
</dbReference>
<keyword evidence="13" id="KW-1185">Reference proteome</keyword>
<evidence type="ECO:0000259" key="11">
    <source>
        <dbReference type="PROSITE" id="PS50023"/>
    </source>
</evidence>
<comment type="subcellular location">
    <subcellularLocation>
        <location evidence="1 10">Nucleus</location>
    </subcellularLocation>
</comment>
<keyword evidence="2 9" id="KW-0479">Metal-binding</keyword>
<dbReference type="GO" id="GO:0046872">
    <property type="term" value="F:metal ion binding"/>
    <property type="evidence" value="ECO:0007669"/>
    <property type="project" value="UniProtKB-KW"/>
</dbReference>
<evidence type="ECO:0000256" key="1">
    <source>
        <dbReference type="ARBA" id="ARBA00004123"/>
    </source>
</evidence>
<evidence type="ECO:0000256" key="9">
    <source>
        <dbReference type="PROSITE-ProRule" id="PRU00125"/>
    </source>
</evidence>
<keyword evidence="3" id="KW-0677">Repeat</keyword>
<dbReference type="InterPro" id="IPR050453">
    <property type="entry name" value="LIM_Homeobox_TF"/>
</dbReference>
<keyword evidence="5 9" id="KW-0440">LIM domain</keyword>
<evidence type="ECO:0000256" key="3">
    <source>
        <dbReference type="ARBA" id="ARBA00022737"/>
    </source>
</evidence>
<protein>
    <recommendedName>
        <fullName evidence="11">LIM zinc-binding domain-containing protein</fullName>
    </recommendedName>
</protein>
<proteinExistence type="predicted"/>
<dbReference type="OrthoDB" id="10068367at2759"/>
<dbReference type="PANTHER" id="PTHR24208">
    <property type="entry name" value="LIM/HOMEOBOX PROTEIN LHX"/>
    <property type="match status" value="1"/>
</dbReference>
<evidence type="ECO:0000256" key="2">
    <source>
        <dbReference type="ARBA" id="ARBA00022723"/>
    </source>
</evidence>
<dbReference type="InterPro" id="IPR009057">
    <property type="entry name" value="Homeodomain-like_sf"/>
</dbReference>
<dbReference type="SUPFAM" id="SSF46689">
    <property type="entry name" value="Homeodomain-like"/>
    <property type="match status" value="1"/>
</dbReference>
<dbReference type="PROSITE" id="PS50023">
    <property type="entry name" value="LIM_DOMAIN_2"/>
    <property type="match status" value="1"/>
</dbReference>
<accession>A0A8K0CWS3</accession>
<evidence type="ECO:0000256" key="10">
    <source>
        <dbReference type="RuleBase" id="RU000682"/>
    </source>
</evidence>
<reference evidence="12" key="1">
    <citation type="submission" date="2019-08" db="EMBL/GenBank/DDBJ databases">
        <title>The genome of the North American firefly Photinus pyralis.</title>
        <authorList>
            <consortium name="Photinus pyralis genome working group"/>
            <person name="Fallon T.R."/>
            <person name="Sander Lower S.E."/>
            <person name="Weng J.-K."/>
        </authorList>
    </citation>
    <scope>NUCLEOTIDE SEQUENCE</scope>
    <source>
        <strain evidence="12">TRF0915ILg1</strain>
        <tissue evidence="12">Whole body</tissue>
    </source>
</reference>
<keyword evidence="7 10" id="KW-0371">Homeobox</keyword>
<dbReference type="GO" id="GO:0000981">
    <property type="term" value="F:DNA-binding transcription factor activity, RNA polymerase II-specific"/>
    <property type="evidence" value="ECO:0007669"/>
    <property type="project" value="TreeGrafter"/>
</dbReference>
<dbReference type="SUPFAM" id="SSF57716">
    <property type="entry name" value="Glucocorticoid receptor-like (DNA-binding domain)"/>
    <property type="match status" value="2"/>
</dbReference>
<comment type="caution">
    <text evidence="12">The sequence shown here is derived from an EMBL/GenBank/DDBJ whole genome shotgun (WGS) entry which is preliminary data.</text>
</comment>